<evidence type="ECO:0008006" key="2">
    <source>
        <dbReference type="Google" id="ProtNLM"/>
    </source>
</evidence>
<feature type="non-terminal residue" evidence="1">
    <location>
        <position position="40"/>
    </location>
</feature>
<accession>A0A0F8YBR7</accession>
<evidence type="ECO:0000313" key="1">
    <source>
        <dbReference type="EMBL" id="KKK51574.1"/>
    </source>
</evidence>
<protein>
    <recommendedName>
        <fullName evidence="2">Peptidoglycan binding-like domain-containing protein</fullName>
    </recommendedName>
</protein>
<dbReference type="Gene3D" id="1.10.101.10">
    <property type="entry name" value="PGBD-like superfamily/PGBD"/>
    <property type="match status" value="1"/>
</dbReference>
<gene>
    <name evidence="1" type="ORF">LCGC14_3113600</name>
</gene>
<dbReference type="AlphaFoldDB" id="A0A0F8YBR7"/>
<sequence>MFVKYAQRGSIVEKVQSALNEHVHPLLVVDGVFGPKTKRA</sequence>
<proteinExistence type="predicted"/>
<reference evidence="1" key="1">
    <citation type="journal article" date="2015" name="Nature">
        <title>Complex archaea that bridge the gap between prokaryotes and eukaryotes.</title>
        <authorList>
            <person name="Spang A."/>
            <person name="Saw J.H."/>
            <person name="Jorgensen S.L."/>
            <person name="Zaremba-Niedzwiedzka K."/>
            <person name="Martijn J."/>
            <person name="Lind A.E."/>
            <person name="van Eijk R."/>
            <person name="Schleper C."/>
            <person name="Guy L."/>
            <person name="Ettema T.J."/>
        </authorList>
    </citation>
    <scope>NUCLEOTIDE SEQUENCE</scope>
</reference>
<name>A0A0F8YBR7_9ZZZZ</name>
<dbReference type="EMBL" id="LAZR01067445">
    <property type="protein sequence ID" value="KKK51574.1"/>
    <property type="molecule type" value="Genomic_DNA"/>
</dbReference>
<organism evidence="1">
    <name type="scientific">marine sediment metagenome</name>
    <dbReference type="NCBI Taxonomy" id="412755"/>
    <lineage>
        <taxon>unclassified sequences</taxon>
        <taxon>metagenomes</taxon>
        <taxon>ecological metagenomes</taxon>
    </lineage>
</organism>
<dbReference type="InterPro" id="IPR036366">
    <property type="entry name" value="PGBDSf"/>
</dbReference>
<comment type="caution">
    <text evidence="1">The sequence shown here is derived from an EMBL/GenBank/DDBJ whole genome shotgun (WGS) entry which is preliminary data.</text>
</comment>